<dbReference type="PANTHER" id="PTHR45255:SF1">
    <property type="entry name" value="DNAJ HOMOLOG SUBFAMILY C MEMBER 24"/>
    <property type="match status" value="1"/>
</dbReference>
<dbReference type="PROSITE" id="PS00636">
    <property type="entry name" value="DNAJ_1"/>
    <property type="match status" value="1"/>
</dbReference>
<dbReference type="eggNOG" id="ENOG502SF2U">
    <property type="taxonomic scope" value="Eukaryota"/>
</dbReference>
<evidence type="ECO:0000259" key="6">
    <source>
        <dbReference type="PROSITE" id="PS51074"/>
    </source>
</evidence>
<dbReference type="VEuPathDB" id="CryptoDB:CMU_042630"/>
<dbReference type="Gene3D" id="1.10.287.110">
    <property type="entry name" value="DnaJ domain"/>
    <property type="match status" value="1"/>
</dbReference>
<evidence type="ECO:0000313" key="8">
    <source>
        <dbReference type="Proteomes" id="UP000001460"/>
    </source>
</evidence>
<sequence length="202" mass="23485">MLIKFTCYIPYPTRDKYAAASVMGDKKLPPDIITLRESNLVNTSMLSDPYSLLGVSKDATDRDIRLAFLKLVRIFHPDKSIYQKVKYINKNSTNLDITKNSKNAEYSDVIVQYHALYDAYSLLKDPQRRKNYDIKCEKEKFNPSSWHYNIKYNQLKCLQDNSGVMYYDCRCGDTIFIEKKDLEVGFNLFPCDTCSIVILISH</sequence>
<dbReference type="PANTHER" id="PTHR45255">
    <property type="entry name" value="DNAJ HOMOLOG SUBFAMILY C MEMBER 24"/>
    <property type="match status" value="1"/>
</dbReference>
<keyword evidence="3" id="KW-0862">Zinc</keyword>
<keyword evidence="2" id="KW-0479">Metal-binding</keyword>
<organism evidence="7 8">
    <name type="scientific">Cryptosporidium muris (strain RN66)</name>
    <dbReference type="NCBI Taxonomy" id="441375"/>
    <lineage>
        <taxon>Eukaryota</taxon>
        <taxon>Sar</taxon>
        <taxon>Alveolata</taxon>
        <taxon>Apicomplexa</taxon>
        <taxon>Conoidasida</taxon>
        <taxon>Coccidia</taxon>
        <taxon>Eucoccidiorida</taxon>
        <taxon>Eimeriorina</taxon>
        <taxon>Cryptosporidiidae</taxon>
        <taxon>Cryptosporidium</taxon>
    </lineage>
</organism>
<dbReference type="InterPro" id="IPR007872">
    <property type="entry name" value="DPH_MB_dom"/>
</dbReference>
<feature type="domain" description="DPH-type MB" evidence="6">
    <location>
        <begin position="146"/>
        <end position="202"/>
    </location>
</feature>
<dbReference type="GO" id="GO:0001671">
    <property type="term" value="F:ATPase activator activity"/>
    <property type="evidence" value="ECO:0007669"/>
    <property type="project" value="TreeGrafter"/>
</dbReference>
<keyword evidence="4" id="KW-0408">Iron</keyword>
<dbReference type="PROSITE" id="PS51074">
    <property type="entry name" value="DPH_MB"/>
    <property type="match status" value="1"/>
</dbReference>
<dbReference type="SMART" id="SM00271">
    <property type="entry name" value="DnaJ"/>
    <property type="match status" value="1"/>
</dbReference>
<dbReference type="SUPFAM" id="SSF46565">
    <property type="entry name" value="Chaperone J-domain"/>
    <property type="match status" value="1"/>
</dbReference>
<dbReference type="EMBL" id="DS989726">
    <property type="protein sequence ID" value="EEA05189.1"/>
    <property type="molecule type" value="Genomic_DNA"/>
</dbReference>
<dbReference type="Proteomes" id="UP000001460">
    <property type="component" value="Unassembled WGS sequence"/>
</dbReference>
<comment type="similarity">
    <text evidence="1">Belongs to the DPH4 family.</text>
</comment>
<keyword evidence="8" id="KW-1185">Reference proteome</keyword>
<dbReference type="PROSITE" id="PS50076">
    <property type="entry name" value="DNAJ_2"/>
    <property type="match status" value="1"/>
</dbReference>
<gene>
    <name evidence="7" type="ORF">CMU_042630</name>
</gene>
<dbReference type="STRING" id="441375.B6AAE8"/>
<feature type="domain" description="J" evidence="5">
    <location>
        <begin position="48"/>
        <end position="136"/>
    </location>
</feature>
<name>B6AAE8_CRYMR</name>
<dbReference type="Pfam" id="PF05207">
    <property type="entry name" value="Zn_ribbon_CSL"/>
    <property type="match status" value="1"/>
</dbReference>
<evidence type="ECO:0000256" key="2">
    <source>
        <dbReference type="ARBA" id="ARBA00022723"/>
    </source>
</evidence>
<dbReference type="InterPro" id="IPR001623">
    <property type="entry name" value="DnaJ_domain"/>
</dbReference>
<evidence type="ECO:0000259" key="5">
    <source>
        <dbReference type="PROSITE" id="PS50076"/>
    </source>
</evidence>
<dbReference type="PRINTS" id="PR00625">
    <property type="entry name" value="JDOMAIN"/>
</dbReference>
<dbReference type="InterPro" id="IPR018253">
    <property type="entry name" value="DnaJ_domain_CS"/>
</dbReference>
<dbReference type="AlphaFoldDB" id="B6AAE8"/>
<evidence type="ECO:0000313" key="7">
    <source>
        <dbReference type="EMBL" id="EEA05189.1"/>
    </source>
</evidence>
<protein>
    <submittedName>
        <fullName evidence="7">DnaJ domain-containing protein</fullName>
    </submittedName>
</protein>
<proteinExistence type="inferred from homology"/>
<dbReference type="CDD" id="cd06257">
    <property type="entry name" value="DnaJ"/>
    <property type="match status" value="1"/>
</dbReference>
<dbReference type="GeneID" id="6994157"/>
<dbReference type="InterPro" id="IPR036869">
    <property type="entry name" value="J_dom_sf"/>
</dbReference>
<evidence type="ECO:0000256" key="1">
    <source>
        <dbReference type="ARBA" id="ARBA00006169"/>
    </source>
</evidence>
<dbReference type="RefSeq" id="XP_002139538.1">
    <property type="nucleotide sequence ID" value="XM_002139502.1"/>
</dbReference>
<accession>B6AAE8</accession>
<evidence type="ECO:0000256" key="4">
    <source>
        <dbReference type="ARBA" id="ARBA00023004"/>
    </source>
</evidence>
<dbReference type="GO" id="GO:0008198">
    <property type="term" value="F:ferrous iron binding"/>
    <property type="evidence" value="ECO:0007669"/>
    <property type="project" value="TreeGrafter"/>
</dbReference>
<dbReference type="InterPro" id="IPR036671">
    <property type="entry name" value="DPH_MB_sf"/>
</dbReference>
<reference evidence="7" key="1">
    <citation type="submission" date="2008-06" db="EMBL/GenBank/DDBJ databases">
        <authorList>
            <person name="Lorenzi H."/>
            <person name="Inman J."/>
            <person name="Miller J."/>
            <person name="Schobel S."/>
            <person name="Amedeo P."/>
            <person name="Caler E.V."/>
            <person name="da Silva J."/>
        </authorList>
    </citation>
    <scope>NUCLEOTIDE SEQUENCE [LARGE SCALE GENOMIC DNA]</scope>
    <source>
        <strain evidence="7">RN66</strain>
    </source>
</reference>
<dbReference type="Pfam" id="PF00226">
    <property type="entry name" value="DnaJ"/>
    <property type="match status" value="1"/>
</dbReference>
<dbReference type="SUPFAM" id="SSF144217">
    <property type="entry name" value="CSL zinc finger"/>
    <property type="match status" value="1"/>
</dbReference>
<dbReference type="Gene3D" id="3.10.660.10">
    <property type="entry name" value="DPH Zinc finger"/>
    <property type="match status" value="1"/>
</dbReference>
<evidence type="ECO:0000256" key="3">
    <source>
        <dbReference type="ARBA" id="ARBA00022833"/>
    </source>
</evidence>
<dbReference type="OrthoDB" id="10250354at2759"/>